<proteinExistence type="predicted"/>
<feature type="compositionally biased region" description="Basic and acidic residues" evidence="1">
    <location>
        <begin position="59"/>
        <end position="71"/>
    </location>
</feature>
<dbReference type="AlphaFoldDB" id="A0A9J5Z9M8"/>
<protein>
    <recommendedName>
        <fullName evidence="2">Copine C-terminal domain-containing protein</fullName>
    </recommendedName>
</protein>
<dbReference type="OrthoDB" id="5855668at2759"/>
<dbReference type="EMBL" id="JACXVP010000005">
    <property type="protein sequence ID" value="KAG5607646.1"/>
    <property type="molecule type" value="Genomic_DNA"/>
</dbReference>
<evidence type="ECO:0000313" key="4">
    <source>
        <dbReference type="Proteomes" id="UP000824120"/>
    </source>
</evidence>
<organism evidence="3 4">
    <name type="scientific">Solanum commersonii</name>
    <name type="common">Commerson's wild potato</name>
    <name type="synonym">Commerson's nightshade</name>
    <dbReference type="NCBI Taxonomy" id="4109"/>
    <lineage>
        <taxon>Eukaryota</taxon>
        <taxon>Viridiplantae</taxon>
        <taxon>Streptophyta</taxon>
        <taxon>Embryophyta</taxon>
        <taxon>Tracheophyta</taxon>
        <taxon>Spermatophyta</taxon>
        <taxon>Magnoliopsida</taxon>
        <taxon>eudicotyledons</taxon>
        <taxon>Gunneridae</taxon>
        <taxon>Pentapetalae</taxon>
        <taxon>asterids</taxon>
        <taxon>lamiids</taxon>
        <taxon>Solanales</taxon>
        <taxon>Solanaceae</taxon>
        <taxon>Solanoideae</taxon>
        <taxon>Solaneae</taxon>
        <taxon>Solanum</taxon>
    </lineage>
</organism>
<dbReference type="GO" id="GO:0004842">
    <property type="term" value="F:ubiquitin-protein transferase activity"/>
    <property type="evidence" value="ECO:0007669"/>
    <property type="project" value="TreeGrafter"/>
</dbReference>
<gene>
    <name evidence="3" type="ORF">H5410_029138</name>
</gene>
<feature type="domain" description="Copine C-terminal" evidence="2">
    <location>
        <begin position="131"/>
        <end position="169"/>
    </location>
</feature>
<dbReference type="Pfam" id="PF07002">
    <property type="entry name" value="Copine"/>
    <property type="match status" value="1"/>
</dbReference>
<feature type="region of interest" description="Disordered" evidence="1">
    <location>
        <begin position="51"/>
        <end position="71"/>
    </location>
</feature>
<dbReference type="PANTHER" id="PTHR45751:SF16">
    <property type="entry name" value="E3 UBIQUITIN-PROTEIN LIGASE RGLG4"/>
    <property type="match status" value="1"/>
</dbReference>
<reference evidence="3 4" key="1">
    <citation type="submission" date="2020-09" db="EMBL/GenBank/DDBJ databases">
        <title>De no assembly of potato wild relative species, Solanum commersonii.</title>
        <authorList>
            <person name="Cho K."/>
        </authorList>
    </citation>
    <scope>NUCLEOTIDE SEQUENCE [LARGE SCALE GENOMIC DNA]</scope>
    <source>
        <strain evidence="3">LZ3.2</strain>
        <tissue evidence="3">Leaf</tissue>
    </source>
</reference>
<dbReference type="InterPro" id="IPR010734">
    <property type="entry name" value="Copine_C"/>
</dbReference>
<dbReference type="Proteomes" id="UP000824120">
    <property type="component" value="Chromosome 5"/>
</dbReference>
<name>A0A9J5Z9M8_SOLCO</name>
<dbReference type="PANTHER" id="PTHR45751">
    <property type="entry name" value="COPINE FAMILY PROTEIN 1"/>
    <property type="match status" value="1"/>
</dbReference>
<accession>A0A9J5Z9M8</accession>
<keyword evidence="4" id="KW-1185">Reference proteome</keyword>
<dbReference type="InterPro" id="IPR052079">
    <property type="entry name" value="E3_ligase/Copine_domain"/>
</dbReference>
<dbReference type="GO" id="GO:0005634">
    <property type="term" value="C:nucleus"/>
    <property type="evidence" value="ECO:0007669"/>
    <property type="project" value="TreeGrafter"/>
</dbReference>
<evidence type="ECO:0000256" key="1">
    <source>
        <dbReference type="SAM" id="MobiDB-lite"/>
    </source>
</evidence>
<evidence type="ECO:0000313" key="3">
    <source>
        <dbReference type="EMBL" id="KAG5607646.1"/>
    </source>
</evidence>
<sequence length="174" mass="19237">MGNIFRSIFHKKSSTSSSDCSSSRGTRSREISSFQSSINENFSSIPVKNLSSDSGSVNLKEDSSNCSKKETEKMMKDKKNKYYYIPDNFKSVDQVTLALRESGLESSNLIIGIDFTKSNEWTGKVSFNNKSLHAIGNSVNPYEKAIAIIGKTLSPFDEDNLIPCFGFGDGTFHS</sequence>
<dbReference type="GO" id="GO:0016567">
    <property type="term" value="P:protein ubiquitination"/>
    <property type="evidence" value="ECO:0007669"/>
    <property type="project" value="TreeGrafter"/>
</dbReference>
<comment type="caution">
    <text evidence="3">The sequence shown here is derived from an EMBL/GenBank/DDBJ whole genome shotgun (WGS) entry which is preliminary data.</text>
</comment>
<evidence type="ECO:0000259" key="2">
    <source>
        <dbReference type="Pfam" id="PF07002"/>
    </source>
</evidence>